<proteinExistence type="predicted"/>
<gene>
    <name evidence="2" type="ORF">CFC21_012882</name>
</gene>
<dbReference type="EMBL" id="CM022213">
    <property type="protein sequence ID" value="KAF6996556.1"/>
    <property type="molecule type" value="Genomic_DNA"/>
</dbReference>
<protein>
    <submittedName>
        <fullName evidence="2">Uncharacterized protein</fullName>
    </submittedName>
</protein>
<keyword evidence="1" id="KW-1133">Transmembrane helix</keyword>
<dbReference type="AlphaFoldDB" id="A0A9R1DR56"/>
<accession>A0A9R1DR56</accession>
<feature type="transmembrane region" description="Helical" evidence="1">
    <location>
        <begin position="30"/>
        <end position="47"/>
    </location>
</feature>
<evidence type="ECO:0000256" key="1">
    <source>
        <dbReference type="SAM" id="Phobius"/>
    </source>
</evidence>
<name>A0A9R1DR56_WHEAT</name>
<feature type="non-terminal residue" evidence="2">
    <location>
        <position position="1"/>
    </location>
</feature>
<comment type="caution">
    <text evidence="2">The sequence shown here is derived from an EMBL/GenBank/DDBJ whole genome shotgun (WGS) entry which is preliminary data.</text>
</comment>
<organism evidence="2">
    <name type="scientific">Triticum aestivum</name>
    <name type="common">Wheat</name>
    <dbReference type="NCBI Taxonomy" id="4565"/>
    <lineage>
        <taxon>Eukaryota</taxon>
        <taxon>Viridiplantae</taxon>
        <taxon>Streptophyta</taxon>
        <taxon>Embryophyta</taxon>
        <taxon>Tracheophyta</taxon>
        <taxon>Spermatophyta</taxon>
        <taxon>Magnoliopsida</taxon>
        <taxon>Liliopsida</taxon>
        <taxon>Poales</taxon>
        <taxon>Poaceae</taxon>
        <taxon>BOP clade</taxon>
        <taxon>Pooideae</taxon>
        <taxon>Triticodae</taxon>
        <taxon>Triticeae</taxon>
        <taxon>Triticinae</taxon>
        <taxon>Triticum</taxon>
    </lineage>
</organism>
<sequence length="50" mass="5175">SPEPDGNPASLPSSVAYPPMVFSSGGANPATNWPAVVTLILLVFRVLSIH</sequence>
<reference evidence="2" key="1">
    <citation type="journal article" date="2017" name="Gigascience">
        <title>The first near-complete assembly of the hexaploid bread wheat genome, Triticum aestivum.</title>
        <authorList>
            <person name="Zimin A.V."/>
            <person name="Puiu D."/>
            <person name="Hall R."/>
            <person name="Kingan S."/>
            <person name="Clavijo B.J."/>
            <person name="Salzberg S.L."/>
        </authorList>
    </citation>
    <scope>NUCLEOTIDE SEQUENCE</scope>
    <source>
        <tissue evidence="2">Leaf</tissue>
    </source>
</reference>
<reference evidence="2" key="2">
    <citation type="submission" date="2020-03" db="EMBL/GenBank/DDBJ databases">
        <title>The second near-complete assembly of the hexaploid bread wheat (Triticum aestivum) genome.</title>
        <authorList>
            <person name="Zimin A.V."/>
            <person name="Puiu D."/>
            <person name="Shumante A."/>
            <person name="Alonge M."/>
            <person name="Salzberg S.L."/>
        </authorList>
    </citation>
    <scope>NUCLEOTIDE SEQUENCE</scope>
    <source>
        <tissue evidence="2">Leaf</tissue>
    </source>
</reference>
<keyword evidence="1" id="KW-0812">Transmembrane</keyword>
<dbReference type="Proteomes" id="UP000815260">
    <property type="component" value="Chromosome 1D"/>
</dbReference>
<keyword evidence="1" id="KW-0472">Membrane</keyword>
<evidence type="ECO:0000313" key="2">
    <source>
        <dbReference type="EMBL" id="KAF6996556.1"/>
    </source>
</evidence>